<keyword evidence="6 11" id="KW-0349">Heme</keyword>
<evidence type="ECO:0000256" key="11">
    <source>
        <dbReference type="PIRSR" id="PIRSR602403-1"/>
    </source>
</evidence>
<dbReference type="InterPro" id="IPR036396">
    <property type="entry name" value="Cyt_P450_sf"/>
</dbReference>
<dbReference type="AlphaFoldDB" id="A0A182IR53"/>
<protein>
    <submittedName>
        <fullName evidence="13">Uncharacterized protein</fullName>
    </submittedName>
</protein>
<evidence type="ECO:0000256" key="2">
    <source>
        <dbReference type="ARBA" id="ARBA00003690"/>
    </source>
</evidence>
<keyword evidence="9 11" id="KW-0408">Iron</keyword>
<comment type="function">
    <text evidence="2">May be involved in the metabolism of insect hormones and in the breakdown of synthetic insecticides.</text>
</comment>
<dbReference type="PANTHER" id="PTHR24279:SF120">
    <property type="entry name" value="CYTOCHROME P450"/>
    <property type="match status" value="1"/>
</dbReference>
<dbReference type="Gene3D" id="1.10.630.10">
    <property type="entry name" value="Cytochrome P450"/>
    <property type="match status" value="2"/>
</dbReference>
<evidence type="ECO:0000256" key="6">
    <source>
        <dbReference type="ARBA" id="ARBA00022617"/>
    </source>
</evidence>
<dbReference type="SUPFAM" id="SSF48264">
    <property type="entry name" value="Cytochrome P450"/>
    <property type="match status" value="1"/>
</dbReference>
<evidence type="ECO:0000313" key="13">
    <source>
        <dbReference type="EnsemblMetazoa" id="AATE003901-PA.1"/>
    </source>
</evidence>
<dbReference type="InterPro" id="IPR050479">
    <property type="entry name" value="CYP11_CYP27_families"/>
</dbReference>
<dbReference type="GO" id="GO:0004497">
    <property type="term" value="F:monooxygenase activity"/>
    <property type="evidence" value="ECO:0007669"/>
    <property type="project" value="UniProtKB-KW"/>
</dbReference>
<comment type="similarity">
    <text evidence="5 12">Belongs to the cytochrome P450 family.</text>
</comment>
<evidence type="ECO:0000256" key="3">
    <source>
        <dbReference type="ARBA" id="ARBA00004174"/>
    </source>
</evidence>
<evidence type="ECO:0000256" key="9">
    <source>
        <dbReference type="ARBA" id="ARBA00023004"/>
    </source>
</evidence>
<dbReference type="STRING" id="41427.A0A182IR53"/>
<name>A0A182IR53_ANOAO</name>
<keyword evidence="7 11" id="KW-0479">Metal-binding</keyword>
<feature type="binding site" description="axial binding residue" evidence="11">
    <location>
        <position position="173"/>
    </location>
    <ligand>
        <name>heme</name>
        <dbReference type="ChEBI" id="CHEBI:30413"/>
    </ligand>
    <ligandPart>
        <name>Fe</name>
        <dbReference type="ChEBI" id="CHEBI:18248"/>
    </ligandPart>
</feature>
<keyword evidence="10 12" id="KW-0503">Monooxygenase</keyword>
<comment type="cofactor">
    <cofactor evidence="1 11">
        <name>heme</name>
        <dbReference type="ChEBI" id="CHEBI:30413"/>
    </cofactor>
</comment>
<evidence type="ECO:0000256" key="5">
    <source>
        <dbReference type="ARBA" id="ARBA00010617"/>
    </source>
</evidence>
<dbReference type="PROSITE" id="PS00086">
    <property type="entry name" value="CYTOCHROME_P450"/>
    <property type="match status" value="1"/>
</dbReference>
<evidence type="ECO:0000256" key="10">
    <source>
        <dbReference type="ARBA" id="ARBA00023033"/>
    </source>
</evidence>
<dbReference type="GO" id="GO:0005789">
    <property type="term" value="C:endoplasmic reticulum membrane"/>
    <property type="evidence" value="ECO:0007669"/>
    <property type="project" value="UniProtKB-SubCell"/>
</dbReference>
<dbReference type="Pfam" id="PF00067">
    <property type="entry name" value="p450"/>
    <property type="match status" value="1"/>
</dbReference>
<keyword evidence="8 12" id="KW-0560">Oxidoreductase</keyword>
<evidence type="ECO:0000256" key="1">
    <source>
        <dbReference type="ARBA" id="ARBA00001971"/>
    </source>
</evidence>
<dbReference type="GO" id="GO:0020037">
    <property type="term" value="F:heme binding"/>
    <property type="evidence" value="ECO:0007669"/>
    <property type="project" value="InterPro"/>
</dbReference>
<accession>A0A182IR53</accession>
<evidence type="ECO:0000256" key="7">
    <source>
        <dbReference type="ARBA" id="ARBA00022723"/>
    </source>
</evidence>
<dbReference type="GO" id="GO:0016705">
    <property type="term" value="F:oxidoreductase activity, acting on paired donors, with incorporation or reduction of molecular oxygen"/>
    <property type="evidence" value="ECO:0007669"/>
    <property type="project" value="InterPro"/>
</dbReference>
<comment type="subcellular location">
    <subcellularLocation>
        <location evidence="4">Endoplasmic reticulum membrane</location>
        <topology evidence="4">Peripheral membrane protein</topology>
    </subcellularLocation>
    <subcellularLocation>
        <location evidence="3">Microsome membrane</location>
        <topology evidence="3">Peripheral membrane protein</topology>
    </subcellularLocation>
</comment>
<dbReference type="PANTHER" id="PTHR24279">
    <property type="entry name" value="CYTOCHROME P450"/>
    <property type="match status" value="1"/>
</dbReference>
<dbReference type="InterPro" id="IPR001128">
    <property type="entry name" value="Cyt_P450"/>
</dbReference>
<dbReference type="GO" id="GO:0005506">
    <property type="term" value="F:iron ion binding"/>
    <property type="evidence" value="ECO:0007669"/>
    <property type="project" value="InterPro"/>
</dbReference>
<evidence type="ECO:0000256" key="4">
    <source>
        <dbReference type="ARBA" id="ARBA00004406"/>
    </source>
</evidence>
<dbReference type="InterPro" id="IPR002403">
    <property type="entry name" value="Cyt_P450_E_grp-IV"/>
</dbReference>
<dbReference type="PRINTS" id="PR00465">
    <property type="entry name" value="EP450IV"/>
</dbReference>
<dbReference type="EnsemblMetazoa" id="AATE003901-RA">
    <property type="protein sequence ID" value="AATE003901-PA.1"/>
    <property type="gene ID" value="AATE003901"/>
</dbReference>
<reference evidence="13" key="1">
    <citation type="submission" date="2022-08" db="UniProtKB">
        <authorList>
            <consortium name="EnsemblMetazoa"/>
        </authorList>
    </citation>
    <scope>IDENTIFICATION</scope>
    <source>
        <strain evidence="13">EBRO</strain>
    </source>
</reference>
<sequence length="226" mass="25965">MGVLALDTRLGVLKKDQTEEAKKILGLVRAIFELIYEVDIQPSMWKYFKTPTFKKLMKVFDDLTDVIMVKIDSAVEKFEKNPTSEGNQSVLEKLLKINKHVAVIMALDMMMAGIDTMDVAMGTLVLQHDETFFSRAKDFLPERWLSARDADIPSGKDTNPFIFLPFGFGSRSCIGKRLAMMEMEVITARLIRQYETRWNYEDFKILATLINIPANPLRFELKEVDN</sequence>
<proteinExistence type="inferred from homology"/>
<evidence type="ECO:0000256" key="12">
    <source>
        <dbReference type="RuleBase" id="RU000461"/>
    </source>
</evidence>
<dbReference type="VEuPathDB" id="VectorBase:AATE003901"/>
<dbReference type="InterPro" id="IPR017972">
    <property type="entry name" value="Cyt_P450_CS"/>
</dbReference>
<evidence type="ECO:0000256" key="8">
    <source>
        <dbReference type="ARBA" id="ARBA00023002"/>
    </source>
</evidence>
<organism evidence="13">
    <name type="scientific">Anopheles atroparvus</name>
    <name type="common">European mosquito</name>
    <dbReference type="NCBI Taxonomy" id="41427"/>
    <lineage>
        <taxon>Eukaryota</taxon>
        <taxon>Metazoa</taxon>
        <taxon>Ecdysozoa</taxon>
        <taxon>Arthropoda</taxon>
        <taxon>Hexapoda</taxon>
        <taxon>Insecta</taxon>
        <taxon>Pterygota</taxon>
        <taxon>Neoptera</taxon>
        <taxon>Endopterygota</taxon>
        <taxon>Diptera</taxon>
        <taxon>Nematocera</taxon>
        <taxon>Culicoidea</taxon>
        <taxon>Culicidae</taxon>
        <taxon>Anophelinae</taxon>
        <taxon>Anopheles</taxon>
    </lineage>
</organism>